<dbReference type="AlphaFoldDB" id="A0A812R2H8"/>
<evidence type="ECO:0000313" key="1">
    <source>
        <dbReference type="EMBL" id="CAE7414583.1"/>
    </source>
</evidence>
<dbReference type="Gene3D" id="1.25.40.10">
    <property type="entry name" value="Tetratricopeptide repeat domain"/>
    <property type="match status" value="3"/>
</dbReference>
<name>A0A812R2H8_9DINO</name>
<evidence type="ECO:0000313" key="2">
    <source>
        <dbReference type="Proteomes" id="UP000604046"/>
    </source>
</evidence>
<keyword evidence="2" id="KW-1185">Reference proteome</keyword>
<organism evidence="1 2">
    <name type="scientific">Symbiodinium natans</name>
    <dbReference type="NCBI Taxonomy" id="878477"/>
    <lineage>
        <taxon>Eukaryota</taxon>
        <taxon>Sar</taxon>
        <taxon>Alveolata</taxon>
        <taxon>Dinophyceae</taxon>
        <taxon>Suessiales</taxon>
        <taxon>Symbiodiniaceae</taxon>
        <taxon>Symbiodinium</taxon>
    </lineage>
</organism>
<proteinExistence type="predicted"/>
<gene>
    <name evidence="1" type="ORF">SNAT2548_LOCUS22536</name>
</gene>
<dbReference type="GO" id="GO:0003729">
    <property type="term" value="F:mRNA binding"/>
    <property type="evidence" value="ECO:0007669"/>
    <property type="project" value="TreeGrafter"/>
</dbReference>
<evidence type="ECO:0008006" key="3">
    <source>
        <dbReference type="Google" id="ProtNLM"/>
    </source>
</evidence>
<dbReference type="EMBL" id="CAJNDS010002292">
    <property type="protein sequence ID" value="CAE7414583.1"/>
    <property type="molecule type" value="Genomic_DNA"/>
</dbReference>
<protein>
    <recommendedName>
        <fullName evidence="3">Pentatricopeptide repeat-containing protein, chloroplastic</fullName>
    </recommendedName>
</protein>
<dbReference type="PANTHER" id="PTHR47938:SF35">
    <property type="entry name" value="PENTATRICOPEPTIDE REPEAT-CONTAINING PROTEIN 4, MITOCHONDRIAL-RELATED"/>
    <property type="match status" value="1"/>
</dbReference>
<dbReference type="Proteomes" id="UP000604046">
    <property type="component" value="Unassembled WGS sequence"/>
</dbReference>
<comment type="caution">
    <text evidence="1">The sequence shown here is derived from an EMBL/GenBank/DDBJ whole genome shotgun (WGS) entry which is preliminary data.</text>
</comment>
<dbReference type="OrthoDB" id="426731at2759"/>
<accession>A0A812R2H8</accession>
<dbReference type="PANTHER" id="PTHR47938">
    <property type="entry name" value="RESPIRATORY COMPLEX I CHAPERONE (CIA84), PUTATIVE (AFU_ORTHOLOGUE AFUA_2G06020)-RELATED"/>
    <property type="match status" value="1"/>
</dbReference>
<sequence length="441" mass="48144">MRSRSLQLNRTSCNSLLKAWTFSPSCFPPPSHPAWAIAMSQLMSLAQMKIRGDGYTLTTIGAACASTVPGNQQWQHAGLLHGLNKRQANSFSHNSLLSTCEKANCWELVMDMVRDPSLPSPTTISFNTALVASGSADGNWQHSLCMLSSMAAVQLRRSIVSHNALGTALQRVLRWPQVLVFMDLSRAAALVPDGVSILTLVSSRASDWKMAALFLEDKASAEPFKINVLNAMVDALREALQWRFGLSLLCVMAEVRALQDRVTSNTLMTVLGEVACWQLSLSYFSSDVHPADSFSTTAMATGFAAARRWQGGLDMVSKLGQLRTSLSESGMTAAITACLRHWRRGLGLLSKPNAVNYNAALACTATSSDWHAATHRFEVMQLLRLVADILSHTAVLDSCVQPSLWRSSLLQREHLQMSRMKLDRLSLSACVSACELASQQA</sequence>
<dbReference type="InterPro" id="IPR011990">
    <property type="entry name" value="TPR-like_helical_dom_sf"/>
</dbReference>
<reference evidence="1" key="1">
    <citation type="submission" date="2021-02" db="EMBL/GenBank/DDBJ databases">
        <authorList>
            <person name="Dougan E. K."/>
            <person name="Rhodes N."/>
            <person name="Thang M."/>
            <person name="Chan C."/>
        </authorList>
    </citation>
    <scope>NUCLEOTIDE SEQUENCE</scope>
</reference>